<protein>
    <submittedName>
        <fullName evidence="1">Uncharacterized protein</fullName>
    </submittedName>
</protein>
<proteinExistence type="predicted"/>
<gene>
    <name evidence="1" type="ORF">J3R75_003114</name>
</gene>
<sequence>MLNRKIDTRPKTIQPRTQAKRYLAPDGIAHAALPALWQGKGGLTDDNCEALGWTVEALPTAPEITLPIITSPRQALVMAALQAMLSGDDWQPLHVIAPATDQPPIADLALVLCHHGHDPQRVAAARRALAWTLQSRPLPGAIVMVEAAEPDADRYFPGLSGVRYIARTIGKRSRRIWLKEALWTIGANAALEDSRIEGLVFLDVDCAFARQDWAAAVASALRERDVISPHSHMYYAEQDDGRRLGVLESAGRALSERGAYGHPGMALAMTREFYERAMGGRIPLLSTGSGDTYFWGYVAGTKKFPINRATFNHSLTPQQYHGMRPAPRIGHGGLLLVHYPHGPLAGRCYRERTICTRACASALGEEFEYLDDGMPAWRDTPGGRLLPLSYGQLLHDARDGQAVGPVRARDVYDQHAIDEYGVIDDEHPLIITCLLRSGGAYGPQHVHWLKRQFDVHCSAPFRFVCQSDVDVPGIETIPLVLDRTAGATFWGQVEHYRDIWPAEASILTCDLDTVVFRDFTPHRCPQGELFMLREIGNWYRSAWATWGGGLTYFRGDFSFIFQSFQLDCAAGGQQHPHYQCIAPQEYVAICLRANGVYPRDIEAHFSVRYYQGFKESIPPEAHFAIFPDHPKPWELTPRPGWVPPLEENS</sequence>
<dbReference type="RefSeq" id="WP_307263171.1">
    <property type="nucleotide sequence ID" value="NZ_JAUSVL010000001.1"/>
</dbReference>
<evidence type="ECO:0000313" key="2">
    <source>
        <dbReference type="Proteomes" id="UP001238163"/>
    </source>
</evidence>
<name>A0AAE3VHY5_9BACT</name>
<dbReference type="Proteomes" id="UP001238163">
    <property type="component" value="Unassembled WGS sequence"/>
</dbReference>
<organism evidence="1 2">
    <name type="scientific">Oligosphaera ethanolica</name>
    <dbReference type="NCBI Taxonomy" id="760260"/>
    <lineage>
        <taxon>Bacteria</taxon>
        <taxon>Pseudomonadati</taxon>
        <taxon>Lentisphaerota</taxon>
        <taxon>Oligosphaeria</taxon>
        <taxon>Oligosphaerales</taxon>
        <taxon>Oligosphaeraceae</taxon>
        <taxon>Oligosphaera</taxon>
    </lineage>
</organism>
<accession>A0AAE3VHY5</accession>
<dbReference type="AlphaFoldDB" id="A0AAE3VHY5"/>
<reference evidence="1" key="1">
    <citation type="submission" date="2023-07" db="EMBL/GenBank/DDBJ databases">
        <title>Genomic Encyclopedia of Type Strains, Phase IV (KMG-IV): sequencing the most valuable type-strain genomes for metagenomic binning, comparative biology and taxonomic classification.</title>
        <authorList>
            <person name="Goeker M."/>
        </authorList>
    </citation>
    <scope>NUCLEOTIDE SEQUENCE</scope>
    <source>
        <strain evidence="1">DSM 24202</strain>
    </source>
</reference>
<comment type="caution">
    <text evidence="1">The sequence shown here is derived from an EMBL/GenBank/DDBJ whole genome shotgun (WGS) entry which is preliminary data.</text>
</comment>
<dbReference type="EMBL" id="JAUSVL010000001">
    <property type="protein sequence ID" value="MDQ0291007.1"/>
    <property type="molecule type" value="Genomic_DNA"/>
</dbReference>
<keyword evidence="2" id="KW-1185">Reference proteome</keyword>
<evidence type="ECO:0000313" key="1">
    <source>
        <dbReference type="EMBL" id="MDQ0291007.1"/>
    </source>
</evidence>